<keyword evidence="6" id="KW-0812">Transmembrane</keyword>
<dbReference type="CDD" id="cd07185">
    <property type="entry name" value="OmpA_C-like"/>
    <property type="match status" value="1"/>
</dbReference>
<keyword evidence="2 4" id="KW-0472">Membrane</keyword>
<dbReference type="InterPro" id="IPR006665">
    <property type="entry name" value="OmpA-like"/>
</dbReference>
<proteinExistence type="predicted"/>
<keyword evidence="9" id="KW-1185">Reference proteome</keyword>
<feature type="domain" description="OmpA-like" evidence="7">
    <location>
        <begin position="204"/>
        <end position="320"/>
    </location>
</feature>
<dbReference type="STRING" id="227084.SAMN05421855_101959"/>
<evidence type="ECO:0000256" key="1">
    <source>
        <dbReference type="ARBA" id="ARBA00004442"/>
    </source>
</evidence>
<name>A0A1G7DI31_9FLAO</name>
<evidence type="ECO:0000313" key="8">
    <source>
        <dbReference type="EMBL" id="SDE50445.1"/>
    </source>
</evidence>
<protein>
    <submittedName>
        <fullName evidence="8">Outer membrane protein OmpA</fullName>
    </submittedName>
</protein>
<dbReference type="GO" id="GO:0009279">
    <property type="term" value="C:cell outer membrane"/>
    <property type="evidence" value="ECO:0007669"/>
    <property type="project" value="UniProtKB-SubCell"/>
</dbReference>
<evidence type="ECO:0000256" key="5">
    <source>
        <dbReference type="SAM" id="MobiDB-lite"/>
    </source>
</evidence>
<dbReference type="InterPro" id="IPR006664">
    <property type="entry name" value="OMP_bac"/>
</dbReference>
<dbReference type="InterPro" id="IPR050330">
    <property type="entry name" value="Bact_OuterMem_StrucFunc"/>
</dbReference>
<dbReference type="PRINTS" id="PR01021">
    <property type="entry name" value="OMPADOMAIN"/>
</dbReference>
<evidence type="ECO:0000256" key="4">
    <source>
        <dbReference type="PROSITE-ProRule" id="PRU00473"/>
    </source>
</evidence>
<dbReference type="EMBL" id="FNBA01000001">
    <property type="protein sequence ID" value="SDE50445.1"/>
    <property type="molecule type" value="Genomic_DNA"/>
</dbReference>
<reference evidence="8 9" key="1">
    <citation type="submission" date="2016-10" db="EMBL/GenBank/DDBJ databases">
        <authorList>
            <person name="de Groot N.N."/>
        </authorList>
    </citation>
    <scope>NUCLEOTIDE SEQUENCE [LARGE SCALE GENOMIC DNA]</scope>
    <source>
        <strain evidence="8 9">DSM 16195</strain>
    </source>
</reference>
<dbReference type="Pfam" id="PF00691">
    <property type="entry name" value="OmpA"/>
    <property type="match status" value="2"/>
</dbReference>
<evidence type="ECO:0000259" key="7">
    <source>
        <dbReference type="PROSITE" id="PS51123"/>
    </source>
</evidence>
<comment type="subcellular location">
    <subcellularLocation>
        <location evidence="1">Cell outer membrane</location>
    </subcellularLocation>
</comment>
<dbReference type="Proteomes" id="UP000199321">
    <property type="component" value="Unassembled WGS sequence"/>
</dbReference>
<dbReference type="PANTHER" id="PTHR30329:SF21">
    <property type="entry name" value="LIPOPROTEIN YIAD-RELATED"/>
    <property type="match status" value="1"/>
</dbReference>
<dbReference type="PANTHER" id="PTHR30329">
    <property type="entry name" value="STATOR ELEMENT OF FLAGELLAR MOTOR COMPLEX"/>
    <property type="match status" value="1"/>
</dbReference>
<dbReference type="Gene3D" id="3.30.1330.60">
    <property type="entry name" value="OmpA-like domain"/>
    <property type="match status" value="2"/>
</dbReference>
<dbReference type="RefSeq" id="WP_093141172.1">
    <property type="nucleotide sequence ID" value="NZ_BMWO01000001.1"/>
</dbReference>
<evidence type="ECO:0000256" key="3">
    <source>
        <dbReference type="ARBA" id="ARBA00023237"/>
    </source>
</evidence>
<sequence length="320" mass="34264">MSKKTQYLLGILLTIILGTYFYWTLCCSQCSSATNTTEIVQEAEAESQESTTVSAPIPTPVATRNAFAITDANGAFSFTSTDNFNFETSGFTPLSPIASEIDAGIAKLQTYLSENKNKSVAITGLFTSSETNTSAFPNLGIARANAVKNYMVSKGLSSKQLNTFGKLSDELIPEGTIYNGPLEYTIATADEATAEASEEELKALKAKIKANPLVLYFAFGENSIDLSEAQRQKIADIATYLDKVDDASVSVIGHTDNVGSGSANLQMGQERANFVKDYLVTNGIPETKVKAGSRGPDQPIASNNTEAGRAKNRRTVISLK</sequence>
<dbReference type="AlphaFoldDB" id="A0A1G7DI31"/>
<keyword evidence="3" id="KW-0998">Cell outer membrane</keyword>
<dbReference type="SUPFAM" id="SSF103088">
    <property type="entry name" value="OmpA-like"/>
    <property type="match status" value="2"/>
</dbReference>
<evidence type="ECO:0000256" key="2">
    <source>
        <dbReference type="ARBA" id="ARBA00023136"/>
    </source>
</evidence>
<feature type="region of interest" description="Disordered" evidence="5">
    <location>
        <begin position="288"/>
        <end position="314"/>
    </location>
</feature>
<accession>A0A1G7DI31</accession>
<evidence type="ECO:0000313" key="9">
    <source>
        <dbReference type="Proteomes" id="UP000199321"/>
    </source>
</evidence>
<dbReference type="InterPro" id="IPR036737">
    <property type="entry name" value="OmpA-like_sf"/>
</dbReference>
<gene>
    <name evidence="8" type="ORF">SAMN05421855_101959</name>
</gene>
<dbReference type="OrthoDB" id="9763897at2"/>
<keyword evidence="6" id="KW-1133">Transmembrane helix</keyword>
<feature type="transmembrane region" description="Helical" evidence="6">
    <location>
        <begin position="7"/>
        <end position="25"/>
    </location>
</feature>
<evidence type="ECO:0000256" key="6">
    <source>
        <dbReference type="SAM" id="Phobius"/>
    </source>
</evidence>
<organism evidence="8 9">
    <name type="scientific">Ulvibacter litoralis</name>
    <dbReference type="NCBI Taxonomy" id="227084"/>
    <lineage>
        <taxon>Bacteria</taxon>
        <taxon>Pseudomonadati</taxon>
        <taxon>Bacteroidota</taxon>
        <taxon>Flavobacteriia</taxon>
        <taxon>Flavobacteriales</taxon>
        <taxon>Flavobacteriaceae</taxon>
        <taxon>Ulvibacter</taxon>
    </lineage>
</organism>
<dbReference type="PROSITE" id="PS51123">
    <property type="entry name" value="OMPA_2"/>
    <property type="match status" value="1"/>
</dbReference>